<keyword evidence="2" id="KW-0547">Nucleotide-binding</keyword>
<dbReference type="AlphaFoldDB" id="H5S9E8"/>
<sequence length="428" mass="48798">MGRRRFRNRHVPSSTRSFFAQQYFEEHVLLDRTELLNLIQGGEDSYVEFKVRLNNPEKLAAEIVALANSGGGFIIIGVNDNRRVEGVDDPEWVEQQLIDVCRRLVIPPIRPQINKIAFDNGKRIVALEVSGLHRPYRTFDHRCYVRVGSTKREATAEEIAEMYDPRHSYGFELLPIPTATLDDIDEAVFWSYVRGVRGGDLSEFEEHGYPVDEVMIHYLQLAVTFEHESVPTLAGLLLFGKDERVAAHLPRSGIVATRFGGVDITDPIVEREEIVGNLANVYERALRFVERYADLLQERPLRRWSERSPVAPRARYPRAAVLEALTNALVHRDYSARDQVTRLLIFDDRIELINPMRTSGVALDPICYGVVNAPHPRLKAIFKSPYYGLETVTGGVPMLLHVAQHFSGIRPEIKLVSDEFRLKLYGLQ</sequence>
<keyword evidence="2" id="KW-0067">ATP-binding</keyword>
<name>H5S9E8_9BACT</name>
<dbReference type="GO" id="GO:0004386">
    <property type="term" value="F:helicase activity"/>
    <property type="evidence" value="ECO:0007669"/>
    <property type="project" value="UniProtKB-KW"/>
</dbReference>
<dbReference type="PANTHER" id="PTHR30595">
    <property type="entry name" value="GLPR-RELATED TRANSCRIPTIONAL REPRESSOR"/>
    <property type="match status" value="1"/>
</dbReference>
<dbReference type="Gene3D" id="3.30.950.30">
    <property type="entry name" value="Schlafen, AAA domain"/>
    <property type="match status" value="1"/>
</dbReference>
<evidence type="ECO:0000313" key="2">
    <source>
        <dbReference type="EMBL" id="BAL52784.1"/>
    </source>
</evidence>
<evidence type="ECO:0000259" key="1">
    <source>
        <dbReference type="Pfam" id="PF04326"/>
    </source>
</evidence>
<dbReference type="InterPro" id="IPR038475">
    <property type="entry name" value="RecG_C_sf"/>
</dbReference>
<dbReference type="Pfam" id="PF04326">
    <property type="entry name" value="SLFN_AlbA_2"/>
    <property type="match status" value="1"/>
</dbReference>
<dbReference type="InterPro" id="IPR007421">
    <property type="entry name" value="Schlafen_AlbA_2_dom"/>
</dbReference>
<keyword evidence="2" id="KW-0347">Helicase</keyword>
<organism evidence="2">
    <name type="scientific">uncultured Acidobacteriota bacterium</name>
    <dbReference type="NCBI Taxonomy" id="171953"/>
    <lineage>
        <taxon>Bacteria</taxon>
        <taxon>Pseudomonadati</taxon>
        <taxon>Acidobacteriota</taxon>
        <taxon>environmental samples</taxon>
    </lineage>
</organism>
<feature type="domain" description="Schlafen AlbA-2" evidence="1">
    <location>
        <begin position="43"/>
        <end position="154"/>
    </location>
</feature>
<dbReference type="InterPro" id="IPR038461">
    <property type="entry name" value="Schlafen_AlbA_2_dom_sf"/>
</dbReference>
<reference evidence="2" key="2">
    <citation type="journal article" date="2012" name="PLoS ONE">
        <title>A Deeply Branching Thermophilic Bacterium with an Ancient Acetyl-CoA Pathway Dominates a Subsurface Ecosystem.</title>
        <authorList>
            <person name="Takami H."/>
            <person name="Noguchi H."/>
            <person name="Takaki Y."/>
            <person name="Uchiyama I."/>
            <person name="Toyoda A."/>
            <person name="Nishi S."/>
            <person name="Chee G.-J."/>
            <person name="Arai W."/>
            <person name="Nunoura T."/>
            <person name="Itoh T."/>
            <person name="Hattori M."/>
            <person name="Takai K."/>
        </authorList>
    </citation>
    <scope>NUCLEOTIDE SEQUENCE</scope>
</reference>
<protein>
    <submittedName>
        <fullName evidence="2">DNA helicase-related protein</fullName>
    </submittedName>
</protein>
<accession>H5S9E8</accession>
<dbReference type="Gene3D" id="3.30.565.60">
    <property type="match status" value="1"/>
</dbReference>
<dbReference type="PANTHER" id="PTHR30595:SF6">
    <property type="entry name" value="SCHLAFEN ALBA-2 DOMAIN-CONTAINING PROTEIN"/>
    <property type="match status" value="1"/>
</dbReference>
<dbReference type="EMBL" id="AP011639">
    <property type="protein sequence ID" value="BAL52784.1"/>
    <property type="molecule type" value="Genomic_DNA"/>
</dbReference>
<proteinExistence type="predicted"/>
<keyword evidence="2" id="KW-0378">Hydrolase</keyword>
<reference evidence="2" key="1">
    <citation type="journal article" date="2005" name="Environ. Microbiol.">
        <title>Genetic and functional properties of uncultivated thermophilic crenarchaeotes from a subsurface gold mine as revealed by analysis of genome fragments.</title>
        <authorList>
            <person name="Nunoura T."/>
            <person name="Hirayama H."/>
            <person name="Takami H."/>
            <person name="Oida H."/>
            <person name="Nishi S."/>
            <person name="Shimamura S."/>
            <person name="Suzuki Y."/>
            <person name="Inagaki F."/>
            <person name="Takai K."/>
            <person name="Nealson K.H."/>
            <person name="Horikoshi K."/>
        </authorList>
    </citation>
    <scope>NUCLEOTIDE SEQUENCE</scope>
</reference>
<gene>
    <name evidence="2" type="ORF">HGMM_F03C01C25</name>
</gene>